<name>A0ABN9J6V8_9RALS</name>
<comment type="subcellular location">
    <subcellularLocation>
        <location evidence="1">Cell membrane</location>
        <topology evidence="1">Multi-pass membrane protein</topology>
    </subcellularLocation>
</comment>
<evidence type="ECO:0000256" key="2">
    <source>
        <dbReference type="ARBA" id="ARBA00008240"/>
    </source>
</evidence>
<keyword evidence="8 10" id="KW-0472">Membrane</keyword>
<keyword evidence="13" id="KW-1185">Reference proteome</keyword>
<feature type="transmembrane region" description="Helical" evidence="10">
    <location>
        <begin position="347"/>
        <end position="373"/>
    </location>
</feature>
<dbReference type="EMBL" id="CATZBU010000011">
    <property type="protein sequence ID" value="CAJ0803500.1"/>
    <property type="molecule type" value="Genomic_DNA"/>
</dbReference>
<proteinExistence type="inferred from homology"/>
<feature type="transmembrane region" description="Helical" evidence="10">
    <location>
        <begin position="108"/>
        <end position="126"/>
    </location>
</feature>
<dbReference type="SUPFAM" id="SSF103473">
    <property type="entry name" value="MFS general substrate transporter"/>
    <property type="match status" value="1"/>
</dbReference>
<evidence type="ECO:0000313" key="12">
    <source>
        <dbReference type="EMBL" id="CAJ0803500.1"/>
    </source>
</evidence>
<feature type="domain" description="Major facilitator superfamily (MFS) profile" evidence="11">
    <location>
        <begin position="36"/>
        <end position="441"/>
    </location>
</feature>
<evidence type="ECO:0000256" key="8">
    <source>
        <dbReference type="ARBA" id="ARBA00023136"/>
    </source>
</evidence>
<feature type="transmembrane region" description="Helical" evidence="10">
    <location>
        <begin position="289"/>
        <end position="310"/>
    </location>
</feature>
<dbReference type="PANTHER" id="PTHR43528">
    <property type="entry name" value="ALPHA-KETOGLUTARATE PERMEASE"/>
    <property type="match status" value="1"/>
</dbReference>
<evidence type="ECO:0000256" key="5">
    <source>
        <dbReference type="ARBA" id="ARBA00022692"/>
    </source>
</evidence>
<dbReference type="RefSeq" id="WP_316667718.1">
    <property type="nucleotide sequence ID" value="NZ_CATZBU010000011.1"/>
</dbReference>
<dbReference type="InterPro" id="IPR020846">
    <property type="entry name" value="MFS_dom"/>
</dbReference>
<keyword evidence="6" id="KW-0769">Symport</keyword>
<reference evidence="12 13" key="1">
    <citation type="submission" date="2023-07" db="EMBL/GenBank/DDBJ databases">
        <authorList>
            <person name="Peeters C."/>
        </authorList>
    </citation>
    <scope>NUCLEOTIDE SEQUENCE [LARGE SCALE GENOMIC DNA]</scope>
    <source>
        <strain evidence="12 13">LMG 19083</strain>
    </source>
</reference>
<dbReference type="InterPro" id="IPR011701">
    <property type="entry name" value="MFS"/>
</dbReference>
<comment type="caution">
    <text evidence="12">The sequence shown here is derived from an EMBL/GenBank/DDBJ whole genome shotgun (WGS) entry which is preliminary data.</text>
</comment>
<dbReference type="Gene3D" id="1.20.1250.20">
    <property type="entry name" value="MFS general substrate transporter like domains"/>
    <property type="match status" value="2"/>
</dbReference>
<feature type="transmembrane region" description="Helical" evidence="10">
    <location>
        <begin position="48"/>
        <end position="66"/>
    </location>
</feature>
<organism evidence="12 13">
    <name type="scientific">Ralstonia psammae</name>
    <dbReference type="NCBI Taxonomy" id="3058598"/>
    <lineage>
        <taxon>Bacteria</taxon>
        <taxon>Pseudomonadati</taxon>
        <taxon>Pseudomonadota</taxon>
        <taxon>Betaproteobacteria</taxon>
        <taxon>Burkholderiales</taxon>
        <taxon>Burkholderiaceae</taxon>
        <taxon>Ralstonia</taxon>
    </lineage>
</organism>
<feature type="transmembrane region" description="Helical" evidence="10">
    <location>
        <begin position="254"/>
        <end position="277"/>
    </location>
</feature>
<gene>
    <name evidence="12" type="primary">proP_6</name>
    <name evidence="12" type="ORF">LMG19083_03897</name>
</gene>
<feature type="transmembrane region" description="Helical" evidence="10">
    <location>
        <begin position="132"/>
        <end position="151"/>
    </location>
</feature>
<sequence length="442" mass="46380">MIESQPVSLSLPSQPGAATSNAGATPAAERSHARRAVVAAAIGNGLEMYDFTVYSFFAATIGRLFFPSTSPLASLMLSFATFGAGFVMRPLGAVLIGHFADRRGRKAALTLTIGLMTAGTALIAFAPTHASIGLAATALVVLGRLLQGLSAGGEIGAASALLMESASKQKRCFLVSWQGATQGGAALAGALTGAAITATLSPEAMMSWGWRIPFMIGLLIAPVGFYIRRNLKETHVSGAEHADLKTVFRQYWRVLLLGMLLMTGSTSGMYITVFYMPTYLIQSIHMPPVTAFLAACMAGLAMLVMSPIFGRLADRMPTRKPIIVAAALASLAWCYPNFLLLTTHATLVSVVLQIGVSVTIMSISGGAGAAMMMEAFPREHRATGMAVMYSLGVTVFGGFAPLIVTWLIAATGSSMAPAWYLMTASTISLIALTLFPSHPGRD</sequence>
<feature type="transmembrane region" description="Helical" evidence="10">
    <location>
        <begin position="385"/>
        <end position="409"/>
    </location>
</feature>
<keyword evidence="7 10" id="KW-1133">Transmembrane helix</keyword>
<dbReference type="PANTHER" id="PTHR43528:SF3">
    <property type="entry name" value="CITRATE-PROTON SYMPORTER"/>
    <property type="match status" value="1"/>
</dbReference>
<feature type="transmembrane region" description="Helical" evidence="10">
    <location>
        <begin position="208"/>
        <end position="227"/>
    </location>
</feature>
<feature type="transmembrane region" description="Helical" evidence="10">
    <location>
        <begin position="72"/>
        <end position="96"/>
    </location>
</feature>
<protein>
    <submittedName>
        <fullName evidence="12">Proline/betaine transporter</fullName>
    </submittedName>
</protein>
<evidence type="ECO:0000256" key="1">
    <source>
        <dbReference type="ARBA" id="ARBA00004651"/>
    </source>
</evidence>
<feature type="transmembrane region" description="Helical" evidence="10">
    <location>
        <begin position="172"/>
        <end position="196"/>
    </location>
</feature>
<keyword evidence="4" id="KW-1003">Cell membrane</keyword>
<dbReference type="InterPro" id="IPR051084">
    <property type="entry name" value="H+-coupled_symporters"/>
</dbReference>
<evidence type="ECO:0000256" key="6">
    <source>
        <dbReference type="ARBA" id="ARBA00022847"/>
    </source>
</evidence>
<dbReference type="Proteomes" id="UP001189813">
    <property type="component" value="Unassembled WGS sequence"/>
</dbReference>
<evidence type="ECO:0000256" key="4">
    <source>
        <dbReference type="ARBA" id="ARBA00022475"/>
    </source>
</evidence>
<dbReference type="PROSITE" id="PS00217">
    <property type="entry name" value="SUGAR_TRANSPORT_2"/>
    <property type="match status" value="1"/>
</dbReference>
<evidence type="ECO:0000259" key="11">
    <source>
        <dbReference type="PROSITE" id="PS50850"/>
    </source>
</evidence>
<evidence type="ECO:0000256" key="10">
    <source>
        <dbReference type="SAM" id="Phobius"/>
    </source>
</evidence>
<evidence type="ECO:0000256" key="9">
    <source>
        <dbReference type="SAM" id="MobiDB-lite"/>
    </source>
</evidence>
<keyword evidence="3" id="KW-0813">Transport</keyword>
<accession>A0ABN9J6V8</accession>
<keyword evidence="5 10" id="KW-0812">Transmembrane</keyword>
<dbReference type="InterPro" id="IPR036259">
    <property type="entry name" value="MFS_trans_sf"/>
</dbReference>
<dbReference type="Pfam" id="PF07690">
    <property type="entry name" value="MFS_1"/>
    <property type="match status" value="1"/>
</dbReference>
<comment type="similarity">
    <text evidence="2">Belongs to the major facilitator superfamily. Metabolite:H+ Symporter (MHS) family (TC 2.A.1.6) family.</text>
</comment>
<feature type="transmembrane region" description="Helical" evidence="10">
    <location>
        <begin position="415"/>
        <end position="435"/>
    </location>
</feature>
<dbReference type="PROSITE" id="PS50850">
    <property type="entry name" value="MFS"/>
    <property type="match status" value="1"/>
</dbReference>
<evidence type="ECO:0000313" key="13">
    <source>
        <dbReference type="Proteomes" id="UP001189813"/>
    </source>
</evidence>
<feature type="region of interest" description="Disordered" evidence="9">
    <location>
        <begin position="1"/>
        <end position="28"/>
    </location>
</feature>
<evidence type="ECO:0000256" key="3">
    <source>
        <dbReference type="ARBA" id="ARBA00022448"/>
    </source>
</evidence>
<dbReference type="InterPro" id="IPR005829">
    <property type="entry name" value="Sugar_transporter_CS"/>
</dbReference>
<evidence type="ECO:0000256" key="7">
    <source>
        <dbReference type="ARBA" id="ARBA00022989"/>
    </source>
</evidence>
<feature type="transmembrane region" description="Helical" evidence="10">
    <location>
        <begin position="322"/>
        <end position="341"/>
    </location>
</feature>